<feature type="chain" id="PRO_5047177712" evidence="4">
    <location>
        <begin position="25"/>
        <end position="341"/>
    </location>
</feature>
<keyword evidence="6" id="KW-1185">Reference proteome</keyword>
<dbReference type="PANTHER" id="PTHR30024">
    <property type="entry name" value="ALIPHATIC SULFONATES-BINDING PROTEIN-RELATED"/>
    <property type="match status" value="1"/>
</dbReference>
<dbReference type="PANTHER" id="PTHR30024:SF47">
    <property type="entry name" value="TAURINE-BINDING PERIPLASMIC PROTEIN"/>
    <property type="match status" value="1"/>
</dbReference>
<dbReference type="SUPFAM" id="SSF53850">
    <property type="entry name" value="Periplasmic binding protein-like II"/>
    <property type="match status" value="1"/>
</dbReference>
<keyword evidence="3 4" id="KW-0732">Signal</keyword>
<dbReference type="RefSeq" id="WP_286658978.1">
    <property type="nucleotide sequence ID" value="NZ_JASZYV010000001.1"/>
</dbReference>
<sequence>MMRSIKRLTAALVGLTLTTGAAFAQSQETVVRLNDYPGIGNPMARVMVDQKLCEKQGFRCTLQTIPSAALAMQALLAGSLDVASVGAETGLLAASKGAKVKVFGAALVNTNFFFAVGNHLGPQVTGQKYPEVVKSLKGKRIGVAARGSAAEYQFASLAAGAGLKTEDFTMVAVGGPDTAFAALANKQIDGLLGFEPVAGMCQVLGACTIAVDMRKGEGPKELVALNGASAPNFVRAEFARDNPKVLAGLAAAFAEAEGYFTNPSHFDELVSMTEKYFPMNHPKRKEIISTALQASVGAVRFRIDPKSLQAISDYMQRTGQLPASFDTAGLLLTNYASSKTD</sequence>
<evidence type="ECO:0000256" key="3">
    <source>
        <dbReference type="ARBA" id="ARBA00022729"/>
    </source>
</evidence>
<comment type="caution">
    <text evidence="5">The sequence shown here is derived from an EMBL/GenBank/DDBJ whole genome shotgun (WGS) entry which is preliminary data.</text>
</comment>
<name>A0ABT7N7K1_9BURK</name>
<organism evidence="5 6">
    <name type="scientific">Variovorax dokdonensis</name>
    <dbReference type="NCBI Taxonomy" id="344883"/>
    <lineage>
        <taxon>Bacteria</taxon>
        <taxon>Pseudomonadati</taxon>
        <taxon>Pseudomonadota</taxon>
        <taxon>Betaproteobacteria</taxon>
        <taxon>Burkholderiales</taxon>
        <taxon>Comamonadaceae</taxon>
        <taxon>Variovorax</taxon>
    </lineage>
</organism>
<evidence type="ECO:0000313" key="5">
    <source>
        <dbReference type="EMBL" id="MDM0043905.1"/>
    </source>
</evidence>
<evidence type="ECO:0000313" key="6">
    <source>
        <dbReference type="Proteomes" id="UP001174908"/>
    </source>
</evidence>
<accession>A0ABT7N7K1</accession>
<dbReference type="Pfam" id="PF13379">
    <property type="entry name" value="NMT1_2"/>
    <property type="match status" value="1"/>
</dbReference>
<reference evidence="5" key="1">
    <citation type="submission" date="2023-06" db="EMBL/GenBank/DDBJ databases">
        <authorList>
            <person name="Jiang Y."/>
            <person name="Liu Q."/>
        </authorList>
    </citation>
    <scope>NUCLEOTIDE SEQUENCE</scope>
    <source>
        <strain evidence="5">CGMCC 1.12089</strain>
    </source>
</reference>
<evidence type="ECO:0000256" key="1">
    <source>
        <dbReference type="ARBA" id="ARBA00004418"/>
    </source>
</evidence>
<dbReference type="EMBL" id="JASZYV010000001">
    <property type="protein sequence ID" value="MDM0043905.1"/>
    <property type="molecule type" value="Genomic_DNA"/>
</dbReference>
<protein>
    <submittedName>
        <fullName evidence="5">ABC transporter substrate-binding protein</fullName>
    </submittedName>
</protein>
<proteinExistence type="inferred from homology"/>
<feature type="signal peptide" evidence="4">
    <location>
        <begin position="1"/>
        <end position="24"/>
    </location>
</feature>
<dbReference type="Gene3D" id="3.40.190.10">
    <property type="entry name" value="Periplasmic binding protein-like II"/>
    <property type="match status" value="2"/>
</dbReference>
<evidence type="ECO:0000256" key="2">
    <source>
        <dbReference type="ARBA" id="ARBA00010742"/>
    </source>
</evidence>
<evidence type="ECO:0000256" key="4">
    <source>
        <dbReference type="SAM" id="SignalP"/>
    </source>
</evidence>
<comment type="subcellular location">
    <subcellularLocation>
        <location evidence="1">Periplasm</location>
    </subcellularLocation>
</comment>
<gene>
    <name evidence="5" type="ORF">QTH91_05385</name>
</gene>
<comment type="similarity">
    <text evidence="2">Belongs to the bacterial solute-binding protein SsuA/TauA family.</text>
</comment>
<dbReference type="Proteomes" id="UP001174908">
    <property type="component" value="Unassembled WGS sequence"/>
</dbReference>